<protein>
    <submittedName>
        <fullName evidence="1">Uncharacterized protein</fullName>
    </submittedName>
</protein>
<dbReference type="Gramene" id="TKW10262">
    <property type="protein sequence ID" value="TKW10262"/>
    <property type="gene ID" value="SEVIR_6G150900v2"/>
</dbReference>
<reference evidence="1" key="1">
    <citation type="submission" date="2019-03" db="EMBL/GenBank/DDBJ databases">
        <title>WGS assembly of Setaria viridis.</title>
        <authorList>
            <person name="Huang P."/>
            <person name="Jenkins J."/>
            <person name="Grimwood J."/>
            <person name="Barry K."/>
            <person name="Healey A."/>
            <person name="Mamidi S."/>
            <person name="Sreedasyam A."/>
            <person name="Shu S."/>
            <person name="Feldman M."/>
            <person name="Wu J."/>
            <person name="Yu Y."/>
            <person name="Chen C."/>
            <person name="Johnson J."/>
            <person name="Rokhsar D."/>
            <person name="Baxter I."/>
            <person name="Schmutz J."/>
            <person name="Brutnell T."/>
            <person name="Kellogg E."/>
        </authorList>
    </citation>
    <scope>NUCLEOTIDE SEQUENCE [LARGE SCALE GENOMIC DNA]</scope>
</reference>
<name>A0A4U6U5N5_SETVI</name>
<organism evidence="1 2">
    <name type="scientific">Setaria viridis</name>
    <name type="common">Green bristlegrass</name>
    <name type="synonym">Setaria italica subsp. viridis</name>
    <dbReference type="NCBI Taxonomy" id="4556"/>
    <lineage>
        <taxon>Eukaryota</taxon>
        <taxon>Viridiplantae</taxon>
        <taxon>Streptophyta</taxon>
        <taxon>Embryophyta</taxon>
        <taxon>Tracheophyta</taxon>
        <taxon>Spermatophyta</taxon>
        <taxon>Magnoliopsida</taxon>
        <taxon>Liliopsida</taxon>
        <taxon>Poales</taxon>
        <taxon>Poaceae</taxon>
        <taxon>PACMAD clade</taxon>
        <taxon>Panicoideae</taxon>
        <taxon>Panicodae</taxon>
        <taxon>Paniceae</taxon>
        <taxon>Cenchrinae</taxon>
        <taxon>Setaria</taxon>
    </lineage>
</organism>
<evidence type="ECO:0000313" key="1">
    <source>
        <dbReference type="EMBL" id="TKW10262.1"/>
    </source>
</evidence>
<gene>
    <name evidence="1" type="ORF">SEVIR_6G150900v2</name>
</gene>
<proteinExistence type="predicted"/>
<keyword evidence="2" id="KW-1185">Reference proteome</keyword>
<dbReference type="AlphaFoldDB" id="A0A4U6U5N5"/>
<sequence length="141" mass="15338">MPAAAASASPHLRLAVLEHAKGREAGPPHHLPREGKNQVRLELVLVIADTEGQRHRGLPILSNSAATEQPASTKASLIQICDYSIELLICTIFNAQLLFSNVYAIVLFDECLTFTASLICFGNSSIDWMSCLVQCVLFGFL</sequence>
<accession>A0A4U6U5N5</accession>
<dbReference type="Proteomes" id="UP000298652">
    <property type="component" value="Chromosome 6"/>
</dbReference>
<evidence type="ECO:0000313" key="2">
    <source>
        <dbReference type="Proteomes" id="UP000298652"/>
    </source>
</evidence>
<dbReference type="EMBL" id="CM016557">
    <property type="protein sequence ID" value="TKW10262.1"/>
    <property type="molecule type" value="Genomic_DNA"/>
</dbReference>